<dbReference type="STRING" id="551987.SAMN05192549_104198"/>
<keyword evidence="2" id="KW-1185">Reference proteome</keyword>
<dbReference type="CDD" id="cd08026">
    <property type="entry name" value="DUF326"/>
    <property type="match status" value="1"/>
</dbReference>
<evidence type="ECO:0008006" key="3">
    <source>
        <dbReference type="Google" id="ProtNLM"/>
    </source>
</evidence>
<dbReference type="InterPro" id="IPR044543">
    <property type="entry name" value="YHJQ-like"/>
</dbReference>
<gene>
    <name evidence="1" type="ORF">SAMN05192549_104198</name>
</gene>
<reference evidence="2" key="1">
    <citation type="submission" date="2016-11" db="EMBL/GenBank/DDBJ databases">
        <authorList>
            <person name="Varghese N."/>
            <person name="Submissions S."/>
        </authorList>
    </citation>
    <scope>NUCLEOTIDE SEQUENCE [LARGE SCALE GENOMIC DNA]</scope>
    <source>
        <strain evidence="2">Sac-22</strain>
    </source>
</reference>
<protein>
    <recommendedName>
        <fullName evidence="3">Four-helix bundle copper-binding protein</fullName>
    </recommendedName>
</protein>
<sequence length="114" mass="12463">MDEMPDMQDCIDACTNCHQACLQTALRHCLQMGGKHVEPQHFRLMMDCATICETSANLQLSGSPYSAQLCALCADICYACALSCRDLDGMVECVRACEACEKSCRAMASGQNRL</sequence>
<dbReference type="InterPro" id="IPR005560">
    <property type="entry name" value="Csp_YhjQ"/>
</dbReference>
<dbReference type="OrthoDB" id="5396211at2"/>
<dbReference type="PANTHER" id="PTHR37310:SF1">
    <property type="entry name" value="CYTOPLASMIC PROTEIN"/>
    <property type="match status" value="1"/>
</dbReference>
<evidence type="ECO:0000313" key="1">
    <source>
        <dbReference type="EMBL" id="SHN07797.1"/>
    </source>
</evidence>
<dbReference type="Gene3D" id="1.20.1270.360">
    <property type="match status" value="1"/>
</dbReference>
<proteinExistence type="predicted"/>
<accession>A0A1M7NUJ6</accession>
<name>A0A1M7NUJ6_9BURK</name>
<dbReference type="EMBL" id="FRCX01000004">
    <property type="protein sequence ID" value="SHN07797.1"/>
    <property type="molecule type" value="Genomic_DNA"/>
</dbReference>
<dbReference type="AlphaFoldDB" id="A0A1M7NUJ6"/>
<organism evidence="1 2">
    <name type="scientific">Duganella sacchari</name>
    <dbReference type="NCBI Taxonomy" id="551987"/>
    <lineage>
        <taxon>Bacteria</taxon>
        <taxon>Pseudomonadati</taxon>
        <taxon>Pseudomonadota</taxon>
        <taxon>Betaproteobacteria</taxon>
        <taxon>Burkholderiales</taxon>
        <taxon>Oxalobacteraceae</taxon>
        <taxon>Telluria group</taxon>
        <taxon>Duganella</taxon>
    </lineage>
</organism>
<dbReference type="PANTHER" id="PTHR37310">
    <property type="entry name" value="CYTOPLASMIC PROTEIN-RELATED"/>
    <property type="match status" value="1"/>
</dbReference>
<evidence type="ECO:0000313" key="2">
    <source>
        <dbReference type="Proteomes" id="UP000184339"/>
    </source>
</evidence>
<dbReference type="RefSeq" id="WP_072784040.1">
    <property type="nucleotide sequence ID" value="NZ_FRCX01000004.1"/>
</dbReference>
<dbReference type="Proteomes" id="UP000184339">
    <property type="component" value="Unassembled WGS sequence"/>
</dbReference>
<dbReference type="Pfam" id="PF03860">
    <property type="entry name" value="Csp"/>
    <property type="match status" value="1"/>
</dbReference>